<feature type="region of interest" description="Disordered" evidence="1">
    <location>
        <begin position="41"/>
        <end position="69"/>
    </location>
</feature>
<feature type="compositionally biased region" description="Basic residues" evidence="1">
    <location>
        <begin position="318"/>
        <end position="328"/>
    </location>
</feature>
<accession>A0A165JXU7</accession>
<dbReference type="InParanoid" id="A0A165JXU7"/>
<reference evidence="2 3" key="1">
    <citation type="journal article" date="2016" name="Fungal Biol.">
        <title>The genome of Xylona heveae provides a window into fungal endophytism.</title>
        <authorList>
            <person name="Gazis R."/>
            <person name="Kuo A."/>
            <person name="Riley R."/>
            <person name="LaButti K."/>
            <person name="Lipzen A."/>
            <person name="Lin J."/>
            <person name="Amirebrahimi M."/>
            <person name="Hesse C.N."/>
            <person name="Spatafora J.W."/>
            <person name="Henrissat B."/>
            <person name="Hainaut M."/>
            <person name="Grigoriev I.V."/>
            <person name="Hibbett D.S."/>
        </authorList>
    </citation>
    <scope>NUCLEOTIDE SEQUENCE [LARGE SCALE GENOMIC DNA]</scope>
    <source>
        <strain evidence="2 3">TC161</strain>
    </source>
</reference>
<name>A0A165JXU7_XYLHT</name>
<feature type="compositionally biased region" description="Basic and acidic residues" evidence="1">
    <location>
        <begin position="350"/>
        <end position="363"/>
    </location>
</feature>
<feature type="compositionally biased region" description="Basic residues" evidence="1">
    <location>
        <begin position="253"/>
        <end position="262"/>
    </location>
</feature>
<dbReference type="OrthoDB" id="5424898at2759"/>
<dbReference type="GeneID" id="28899794"/>
<feature type="compositionally biased region" description="Polar residues" evidence="1">
    <location>
        <begin position="331"/>
        <end position="348"/>
    </location>
</feature>
<dbReference type="Proteomes" id="UP000076632">
    <property type="component" value="Unassembled WGS sequence"/>
</dbReference>
<dbReference type="AlphaFoldDB" id="A0A165JXU7"/>
<organism evidence="2 3">
    <name type="scientific">Xylona heveae (strain CBS 132557 / TC161)</name>
    <dbReference type="NCBI Taxonomy" id="1328760"/>
    <lineage>
        <taxon>Eukaryota</taxon>
        <taxon>Fungi</taxon>
        <taxon>Dikarya</taxon>
        <taxon>Ascomycota</taxon>
        <taxon>Pezizomycotina</taxon>
        <taxon>Xylonomycetes</taxon>
        <taxon>Xylonales</taxon>
        <taxon>Xylonaceae</taxon>
        <taxon>Xylona</taxon>
    </lineage>
</organism>
<keyword evidence="3" id="KW-1185">Reference proteome</keyword>
<dbReference type="EMBL" id="KV407454">
    <property type="protein sequence ID" value="KZF26761.1"/>
    <property type="molecule type" value="Genomic_DNA"/>
</dbReference>
<feature type="compositionally biased region" description="Basic and acidic residues" evidence="1">
    <location>
        <begin position="308"/>
        <end position="317"/>
    </location>
</feature>
<proteinExistence type="predicted"/>
<evidence type="ECO:0000313" key="2">
    <source>
        <dbReference type="EMBL" id="KZF26761.1"/>
    </source>
</evidence>
<evidence type="ECO:0000313" key="3">
    <source>
        <dbReference type="Proteomes" id="UP000076632"/>
    </source>
</evidence>
<gene>
    <name evidence="2" type="ORF">L228DRAFT_265127</name>
</gene>
<feature type="compositionally biased region" description="Basic and acidic residues" evidence="1">
    <location>
        <begin position="279"/>
        <end position="299"/>
    </location>
</feature>
<sequence length="386" mass="43184">MGRAGASGNGSENELFGDEYDLNGLTKEDFLEIFRMAPPEEQERLRKAAPQLIEQSERKGSSSGPRTVPESIIDLDAASASLSIVPDTVSFAGDAEERIQAFVLRHPFVANPLAPHTKTERRRFTANVYEYARALQLSSERAADSVRYARSVFIKRYNEMAKKTQQLEAPDHWYRQGSPFGLEIDDSADVLQYMEALMRPEPVPATSQVKSTTKKKRRRSSSSSSSSKSDRRAEADAAENEATGFSSPAKEKYRNKRRQKRERKLEMDKLEAGTGPGNKSDEKRSETPVAKGKADDKRNASLSATPSKPEKGENDSPKKRRHRKKRKSSSAQPQGDSTPLKESSNGAESQVEKKNEKNKENIRKQAAQETPQKKQGFRSPMIHRQA</sequence>
<dbReference type="RefSeq" id="XP_018192316.1">
    <property type="nucleotide sequence ID" value="XM_018334657.1"/>
</dbReference>
<evidence type="ECO:0000256" key="1">
    <source>
        <dbReference type="SAM" id="MobiDB-lite"/>
    </source>
</evidence>
<protein>
    <submittedName>
        <fullName evidence="2">Uncharacterized protein</fullName>
    </submittedName>
</protein>
<feature type="region of interest" description="Disordered" evidence="1">
    <location>
        <begin position="199"/>
        <end position="386"/>
    </location>
</feature>